<comment type="caution">
    <text evidence="4">The sequence shown here is derived from an EMBL/GenBank/DDBJ whole genome shotgun (WGS) entry which is preliminary data.</text>
</comment>
<dbReference type="Pfam" id="PF00392">
    <property type="entry name" value="GntR"/>
    <property type="match status" value="1"/>
</dbReference>
<name>A0A059WKA1_STRNR</name>
<dbReference type="Gene3D" id="1.20.120.530">
    <property type="entry name" value="GntR ligand-binding domain-like"/>
    <property type="match status" value="1"/>
</dbReference>
<dbReference type="Proteomes" id="UP000288351">
    <property type="component" value="Unassembled WGS sequence"/>
</dbReference>
<proteinExistence type="predicted"/>
<keyword evidence="3" id="KW-0804">Transcription</keyword>
<dbReference type="SUPFAM" id="SSF48008">
    <property type="entry name" value="GntR ligand-binding domain-like"/>
    <property type="match status" value="1"/>
</dbReference>
<dbReference type="InterPro" id="IPR011711">
    <property type="entry name" value="GntR_C"/>
</dbReference>
<dbReference type="Pfam" id="PF07729">
    <property type="entry name" value="FCD"/>
    <property type="match status" value="1"/>
</dbReference>
<dbReference type="GO" id="GO:0003677">
    <property type="term" value="F:DNA binding"/>
    <property type="evidence" value="ECO:0007669"/>
    <property type="project" value="UniProtKB-KW"/>
</dbReference>
<dbReference type="CDD" id="cd07377">
    <property type="entry name" value="WHTH_GntR"/>
    <property type="match status" value="1"/>
</dbReference>
<dbReference type="InterPro" id="IPR036390">
    <property type="entry name" value="WH_DNA-bd_sf"/>
</dbReference>
<reference evidence="4 5" key="1">
    <citation type="journal article" date="2019" name="Microbiol. Resour. Announc.">
        <title>Draft Genome Sequence of the Most Traditional epsilon-Poly-l-Lysine Producer, Streptomyces albulus NBRC14147.</title>
        <authorList>
            <person name="Yamanaka K."/>
            <person name="Hamano Y."/>
        </authorList>
    </citation>
    <scope>NUCLEOTIDE SEQUENCE [LARGE SCALE GENOMIC DNA]</scope>
    <source>
        <strain evidence="4 5">NBRC 14147</strain>
    </source>
</reference>
<protein>
    <submittedName>
        <fullName evidence="4">GntR family transcriptional regulator</fullName>
    </submittedName>
</protein>
<dbReference type="PANTHER" id="PTHR43537">
    <property type="entry name" value="TRANSCRIPTIONAL REGULATOR, GNTR FAMILY"/>
    <property type="match status" value="1"/>
</dbReference>
<dbReference type="PROSITE" id="PS50949">
    <property type="entry name" value="HTH_GNTR"/>
    <property type="match status" value="1"/>
</dbReference>
<dbReference type="InterPro" id="IPR008920">
    <property type="entry name" value="TF_FadR/GntR_C"/>
</dbReference>
<dbReference type="PANTHER" id="PTHR43537:SF24">
    <property type="entry name" value="GLUCONATE OPERON TRANSCRIPTIONAL REPRESSOR"/>
    <property type="match status" value="1"/>
</dbReference>
<dbReference type="GO" id="GO:0003700">
    <property type="term" value="F:DNA-binding transcription factor activity"/>
    <property type="evidence" value="ECO:0007669"/>
    <property type="project" value="InterPro"/>
</dbReference>
<dbReference type="eggNOG" id="COG1802">
    <property type="taxonomic scope" value="Bacteria"/>
</dbReference>
<evidence type="ECO:0000256" key="3">
    <source>
        <dbReference type="ARBA" id="ARBA00023163"/>
    </source>
</evidence>
<evidence type="ECO:0000256" key="1">
    <source>
        <dbReference type="ARBA" id="ARBA00023015"/>
    </source>
</evidence>
<dbReference type="AlphaFoldDB" id="A0A059WKA1"/>
<keyword evidence="2" id="KW-0238">DNA-binding</keyword>
<evidence type="ECO:0000256" key="2">
    <source>
        <dbReference type="ARBA" id="ARBA00023125"/>
    </source>
</evidence>
<sequence length="224" mass="23653">MGAMTPSKPTADRAYAHVRERLLDGRYPGGELLSERAVATELGLSNTPVREAFLRLQAEGFLRLYPKRGALVVPVTPGEAHAVLQARLLMELFALDALAARGPEAMRQAAETLPQAANDAPDGASSRLALDVARAFHTQLMRAGGNPVLARLHENLWDQQIRIAAASTAGPGHAADDLDEHAAITEAIRRGDGTAARALLTRHVAAVLHRIGLAGGSALLPPVA</sequence>
<accession>A0A059WKA1</accession>
<dbReference type="InterPro" id="IPR000524">
    <property type="entry name" value="Tscrpt_reg_HTH_GntR"/>
</dbReference>
<gene>
    <name evidence="4" type="ORF">SALB_00377</name>
</gene>
<dbReference type="STRING" id="68570.DC74_7853"/>
<dbReference type="EMBL" id="BHXC01000002">
    <property type="protein sequence ID" value="GCB87708.1"/>
    <property type="molecule type" value="Genomic_DNA"/>
</dbReference>
<dbReference type="SMART" id="SM00345">
    <property type="entry name" value="HTH_GNTR"/>
    <property type="match status" value="1"/>
</dbReference>
<evidence type="ECO:0000313" key="5">
    <source>
        <dbReference type="Proteomes" id="UP000288351"/>
    </source>
</evidence>
<evidence type="ECO:0000313" key="4">
    <source>
        <dbReference type="EMBL" id="GCB87708.1"/>
    </source>
</evidence>
<dbReference type="SMART" id="SM00895">
    <property type="entry name" value="FCD"/>
    <property type="match status" value="1"/>
</dbReference>
<dbReference type="SUPFAM" id="SSF46785">
    <property type="entry name" value="Winged helix' DNA-binding domain"/>
    <property type="match status" value="1"/>
</dbReference>
<dbReference type="InterPro" id="IPR036388">
    <property type="entry name" value="WH-like_DNA-bd_sf"/>
</dbReference>
<organism evidence="4 5">
    <name type="scientific">Streptomyces noursei</name>
    <name type="common">Streptomyces albulus</name>
    <dbReference type="NCBI Taxonomy" id="1971"/>
    <lineage>
        <taxon>Bacteria</taxon>
        <taxon>Bacillati</taxon>
        <taxon>Actinomycetota</taxon>
        <taxon>Actinomycetes</taxon>
        <taxon>Kitasatosporales</taxon>
        <taxon>Streptomycetaceae</taxon>
        <taxon>Streptomyces</taxon>
    </lineage>
</organism>
<keyword evidence="1" id="KW-0805">Transcription regulation</keyword>
<dbReference type="Gene3D" id="1.10.10.10">
    <property type="entry name" value="Winged helix-like DNA-binding domain superfamily/Winged helix DNA-binding domain"/>
    <property type="match status" value="1"/>
</dbReference>